<dbReference type="InterPro" id="IPR043502">
    <property type="entry name" value="DNA/RNA_pol_sf"/>
</dbReference>
<dbReference type="AlphaFoldDB" id="A0A7H4LNK2"/>
<reference evidence="2 3" key="1">
    <citation type="submission" date="2018-05" db="EMBL/GenBank/DDBJ databases">
        <authorList>
            <person name="Thind KAUR A."/>
        </authorList>
    </citation>
    <scope>NUCLEOTIDE SEQUENCE [LARGE SCALE GENOMIC DNA]</scope>
</reference>
<sequence>MDVKSAFLNGKLEEEVYVTQPPGFEDPKNPDKVFRLNKALYGLKQAPQVCYDTLKEFLVKNGFTLGSLDPTLFTKSNDAHTPTLGLWYPKGSAFDLIGYSDSDHVGDRVDRKSTSGTCHFLRRSLVCWSSKKQNCVSLSTAEAEYIAAGSCCAQLLWMKQTLKDYGINVKNVPLLCDNESVIKIAHNPVQHSKTKHIQIRHHFLRDHVLKGDISIEHVKTE</sequence>
<dbReference type="CDD" id="cd09272">
    <property type="entry name" value="RNase_HI_RT_Ty1"/>
    <property type="match status" value="1"/>
</dbReference>
<protein>
    <recommendedName>
        <fullName evidence="1">Reverse transcriptase Ty1/copia-type domain-containing protein</fullName>
    </recommendedName>
</protein>
<dbReference type="InterPro" id="IPR013103">
    <property type="entry name" value="RVT_2"/>
</dbReference>
<organism evidence="2 3">
    <name type="scientific">Triticum aestivum</name>
    <name type="common">Wheat</name>
    <dbReference type="NCBI Taxonomy" id="4565"/>
    <lineage>
        <taxon>Eukaryota</taxon>
        <taxon>Viridiplantae</taxon>
        <taxon>Streptophyta</taxon>
        <taxon>Embryophyta</taxon>
        <taxon>Tracheophyta</taxon>
        <taxon>Spermatophyta</taxon>
        <taxon>Magnoliopsida</taxon>
        <taxon>Liliopsida</taxon>
        <taxon>Poales</taxon>
        <taxon>Poaceae</taxon>
        <taxon>BOP clade</taxon>
        <taxon>Pooideae</taxon>
        <taxon>Triticodae</taxon>
        <taxon>Triticeae</taxon>
        <taxon>Triticinae</taxon>
        <taxon>Triticum</taxon>
    </lineage>
</organism>
<name>A0A7H4LNK2_WHEAT</name>
<dbReference type="PANTHER" id="PTHR11439:SF483">
    <property type="entry name" value="PEPTIDE SYNTHASE GLIP-LIKE, PUTATIVE (AFU_ORTHOLOGUE AFUA_3G12920)-RELATED"/>
    <property type="match status" value="1"/>
</dbReference>
<evidence type="ECO:0000313" key="2">
    <source>
        <dbReference type="EMBL" id="SPT20191.1"/>
    </source>
</evidence>
<feature type="domain" description="Reverse transcriptase Ty1/copia-type" evidence="1">
    <location>
        <begin position="1"/>
        <end position="77"/>
    </location>
</feature>
<dbReference type="Proteomes" id="UP000280104">
    <property type="component" value="Chromosome II"/>
</dbReference>
<accession>A0A7H4LNK2</accession>
<evidence type="ECO:0000259" key="1">
    <source>
        <dbReference type="Pfam" id="PF07727"/>
    </source>
</evidence>
<proteinExistence type="predicted"/>
<gene>
    <name evidence="2" type="ORF">CAMPLR22A2D_LOCUS4821</name>
</gene>
<evidence type="ECO:0000313" key="3">
    <source>
        <dbReference type="Proteomes" id="UP000280104"/>
    </source>
</evidence>
<dbReference type="PANTHER" id="PTHR11439">
    <property type="entry name" value="GAG-POL-RELATED RETROTRANSPOSON"/>
    <property type="match status" value="1"/>
</dbReference>
<dbReference type="Pfam" id="PF07727">
    <property type="entry name" value="RVT_2"/>
    <property type="match status" value="1"/>
</dbReference>
<dbReference type="SUPFAM" id="SSF56672">
    <property type="entry name" value="DNA/RNA polymerases"/>
    <property type="match status" value="1"/>
</dbReference>
<dbReference type="EMBL" id="LS480641">
    <property type="protein sequence ID" value="SPT20191.1"/>
    <property type="molecule type" value="Genomic_DNA"/>
</dbReference>